<comment type="caution">
    <text evidence="1">The sequence shown here is derived from an EMBL/GenBank/DDBJ whole genome shotgun (WGS) entry which is preliminary data.</text>
</comment>
<dbReference type="GO" id="GO:0016740">
    <property type="term" value="F:transferase activity"/>
    <property type="evidence" value="ECO:0007669"/>
    <property type="project" value="UniProtKB-KW"/>
</dbReference>
<dbReference type="EC" id="2.8.2.-" evidence="1"/>
<reference evidence="2" key="1">
    <citation type="journal article" date="2019" name="Int. J. Syst. Evol. Microbiol.">
        <title>The Global Catalogue of Microorganisms (GCM) 10K type strain sequencing project: providing services to taxonomists for standard genome sequencing and annotation.</title>
        <authorList>
            <consortium name="The Broad Institute Genomics Platform"/>
            <consortium name="The Broad Institute Genome Sequencing Center for Infectious Disease"/>
            <person name="Wu L."/>
            <person name="Ma J."/>
        </authorList>
    </citation>
    <scope>NUCLEOTIDE SEQUENCE [LARGE SCALE GENOMIC DNA]</scope>
    <source>
        <strain evidence="2">KCTC 42808</strain>
    </source>
</reference>
<dbReference type="Proteomes" id="UP001597467">
    <property type="component" value="Unassembled WGS sequence"/>
</dbReference>
<keyword evidence="2" id="KW-1185">Reference proteome</keyword>
<accession>A0ABW5K382</accession>
<keyword evidence="1" id="KW-0808">Transferase</keyword>
<proteinExistence type="predicted"/>
<dbReference type="RefSeq" id="WP_379905020.1">
    <property type="nucleotide sequence ID" value="NZ_JBHULM010000011.1"/>
</dbReference>
<dbReference type="InterPro" id="IPR027417">
    <property type="entry name" value="P-loop_NTPase"/>
</dbReference>
<dbReference type="EMBL" id="JBHULM010000011">
    <property type="protein sequence ID" value="MFD2543287.1"/>
    <property type="molecule type" value="Genomic_DNA"/>
</dbReference>
<gene>
    <name evidence="1" type="ORF">ACFSSB_13215</name>
</gene>
<name>A0ABW5K382_9FLAO</name>
<dbReference type="SUPFAM" id="SSF52540">
    <property type="entry name" value="P-loop containing nucleoside triphosphate hydrolases"/>
    <property type="match status" value="1"/>
</dbReference>
<sequence length="316" mass="36340">MSSRINFIVGMPRAGTTYLTKVLNNHPNIVCSGETLYYGRKFVTPNDSGNYSEKEVGMIFNNLINQSWDPKIINDAKPKIKKELDIYHANISKEVTVNTPLDVFGKVLCDIHNKEQFIEKTPHHIQYINRIKKYNPEAKFIALVRNPYTFMLSYKFQGQQKNEVVRSIFEKIYHPISCALVWRKNYNAISTAKNNFPKDVLVIETEALKSNQTLADIQSFFYIKSPDLKPITKDNSSFKNEVSKPVLEPIDYFWMNIIAGQQITAHLGQKTKSNASLSAIVKSLIQLPIVFFRFLNVLEVGKGQSKFQYLLGYLKR</sequence>
<evidence type="ECO:0000313" key="2">
    <source>
        <dbReference type="Proteomes" id="UP001597467"/>
    </source>
</evidence>
<evidence type="ECO:0000313" key="1">
    <source>
        <dbReference type="EMBL" id="MFD2543287.1"/>
    </source>
</evidence>
<dbReference type="Gene3D" id="3.40.50.300">
    <property type="entry name" value="P-loop containing nucleotide triphosphate hydrolases"/>
    <property type="match status" value="1"/>
</dbReference>
<protein>
    <submittedName>
        <fullName evidence="1">Sulfotransferase family protein</fullName>
        <ecNumber evidence="1">2.8.2.-</ecNumber>
    </submittedName>
</protein>
<dbReference type="Pfam" id="PF13469">
    <property type="entry name" value="Sulfotransfer_3"/>
    <property type="match status" value="1"/>
</dbReference>
<organism evidence="1 2">
    <name type="scientific">Lacinutrix gracilariae</name>
    <dbReference type="NCBI Taxonomy" id="1747198"/>
    <lineage>
        <taxon>Bacteria</taxon>
        <taxon>Pseudomonadati</taxon>
        <taxon>Bacteroidota</taxon>
        <taxon>Flavobacteriia</taxon>
        <taxon>Flavobacteriales</taxon>
        <taxon>Flavobacteriaceae</taxon>
        <taxon>Lacinutrix</taxon>
    </lineage>
</organism>